<organism evidence="2">
    <name type="scientific">Salpingoeca rosetta (strain ATCC 50818 / BSB-021)</name>
    <dbReference type="NCBI Taxonomy" id="946362"/>
    <lineage>
        <taxon>Eukaryota</taxon>
        <taxon>Choanoflagellata</taxon>
        <taxon>Craspedida</taxon>
        <taxon>Salpingoecidae</taxon>
        <taxon>Salpingoeca</taxon>
    </lineage>
</organism>
<dbReference type="AlphaFoldDB" id="F2URZ5"/>
<dbReference type="InParanoid" id="F2URZ5"/>
<gene>
    <name evidence="1" type="ORF">PTSG_13082</name>
</gene>
<dbReference type="GeneID" id="16068716"/>
<protein>
    <submittedName>
        <fullName evidence="1">Uncharacterized protein</fullName>
    </submittedName>
</protein>
<reference evidence="1" key="1">
    <citation type="submission" date="2009-08" db="EMBL/GenBank/DDBJ databases">
        <title>Annotation of Salpingoeca rosetta.</title>
        <authorList>
            <consortium name="The Broad Institute Genome Sequencing Platform"/>
            <person name="Russ C."/>
            <person name="Cuomo C."/>
            <person name="Burger G."/>
            <person name="Gray M.W."/>
            <person name="Holland P.W.H."/>
            <person name="King N."/>
            <person name="Lang F.B.F."/>
            <person name="Roger A.J."/>
            <person name="Ruiz-Trillo I."/>
            <person name="Young S.K."/>
            <person name="Zeng Q."/>
            <person name="Gargeya S."/>
            <person name="Alvarado L."/>
            <person name="Berlin A."/>
            <person name="Chapman S.B."/>
            <person name="Chen Z."/>
            <person name="Freedman E."/>
            <person name="Gellesch M."/>
            <person name="Goldberg J."/>
            <person name="Griggs A."/>
            <person name="Gujja S."/>
            <person name="Heilman E."/>
            <person name="Heiman D."/>
            <person name="Howarth C."/>
            <person name="Mehta T."/>
            <person name="Neiman D."/>
            <person name="Pearson M."/>
            <person name="Roberts A."/>
            <person name="Saif S."/>
            <person name="Shea T."/>
            <person name="Shenoy N."/>
            <person name="Sisk P."/>
            <person name="Stolte C."/>
            <person name="Sykes S."/>
            <person name="White J."/>
            <person name="Yandava C."/>
            <person name="Haas B."/>
            <person name="Nusbaum C."/>
            <person name="Birren B."/>
        </authorList>
    </citation>
    <scope>NUCLEOTIDE SEQUENCE [LARGE SCALE GENOMIC DNA]</scope>
    <source>
        <strain evidence="1">ATCC 50818</strain>
    </source>
</reference>
<accession>F2URZ5</accession>
<proteinExistence type="predicted"/>
<keyword evidence="2" id="KW-1185">Reference proteome</keyword>
<dbReference type="Proteomes" id="UP000007799">
    <property type="component" value="Unassembled WGS sequence"/>
</dbReference>
<sequence>MATAATADEVVVVNVLAFLTSSSNSKEVAIVILAGHRQSSVAVCHAVFDDVSLLLPLLQWDRAKT</sequence>
<evidence type="ECO:0000313" key="2">
    <source>
        <dbReference type="Proteomes" id="UP000007799"/>
    </source>
</evidence>
<name>F2URZ5_SALR5</name>
<evidence type="ECO:0000313" key="1">
    <source>
        <dbReference type="EMBL" id="EGD80400.1"/>
    </source>
</evidence>
<dbReference type="RefSeq" id="XP_004988190.1">
    <property type="nucleotide sequence ID" value="XM_004988133.1"/>
</dbReference>
<dbReference type="KEGG" id="sre:PTSG_13082"/>
<dbReference type="EMBL" id="GL832992">
    <property type="protein sequence ID" value="EGD80400.1"/>
    <property type="molecule type" value="Genomic_DNA"/>
</dbReference>